<comment type="caution">
    <text evidence="2">The sequence shown here is derived from an EMBL/GenBank/DDBJ whole genome shotgun (WGS) entry which is preliminary data.</text>
</comment>
<dbReference type="InterPro" id="IPR043502">
    <property type="entry name" value="DNA/RNA_pol_sf"/>
</dbReference>
<organism evidence="2 3">
    <name type="scientific">Electrophorus voltai</name>
    <dbReference type="NCBI Taxonomy" id="2609070"/>
    <lineage>
        <taxon>Eukaryota</taxon>
        <taxon>Metazoa</taxon>
        <taxon>Chordata</taxon>
        <taxon>Craniata</taxon>
        <taxon>Vertebrata</taxon>
        <taxon>Euteleostomi</taxon>
        <taxon>Actinopterygii</taxon>
        <taxon>Neopterygii</taxon>
        <taxon>Teleostei</taxon>
        <taxon>Ostariophysi</taxon>
        <taxon>Gymnotiformes</taxon>
        <taxon>Gymnotoidei</taxon>
        <taxon>Gymnotidae</taxon>
        <taxon>Electrophorus</taxon>
    </lineage>
</organism>
<evidence type="ECO:0000256" key="1">
    <source>
        <dbReference type="SAM" id="MobiDB-lite"/>
    </source>
</evidence>
<evidence type="ECO:0000313" key="2">
    <source>
        <dbReference type="EMBL" id="KAK1792094.1"/>
    </source>
</evidence>
<evidence type="ECO:0000313" key="3">
    <source>
        <dbReference type="Proteomes" id="UP001239994"/>
    </source>
</evidence>
<dbReference type="AlphaFoldDB" id="A0AAD9DTF6"/>
<dbReference type="EMBL" id="JAROKS010000019">
    <property type="protein sequence ID" value="KAK1792094.1"/>
    <property type="molecule type" value="Genomic_DNA"/>
</dbReference>
<dbReference type="InterPro" id="IPR043128">
    <property type="entry name" value="Rev_trsase/Diguanyl_cyclase"/>
</dbReference>
<dbReference type="SUPFAM" id="SSF56672">
    <property type="entry name" value="DNA/RNA polymerases"/>
    <property type="match status" value="1"/>
</dbReference>
<sequence>MAGNFLDAGLANQLALPLVPLDEPQPIAAIDGQAFEPRVVSHQTRPVTLWVLQLLLKKHLFIKLEKSTFHAQTLSFLGFVISHKLDLIKVRYELNEVKNGSSPTDALTKKVSGQFCWSIKAQQTFEAVFSSLTWSFHLSLRYTYLRWVMVLFCPSDQERTRNCIPVPTSFGVMTWVTVNYWRLSSPSRSGGTGWGSKTPLPGLDRPQELGVHTAGQAT</sequence>
<proteinExistence type="predicted"/>
<feature type="region of interest" description="Disordered" evidence="1">
    <location>
        <begin position="186"/>
        <end position="218"/>
    </location>
</feature>
<protein>
    <submittedName>
        <fullName evidence="2">Uncharacterized protein</fullName>
    </submittedName>
</protein>
<dbReference type="Gene3D" id="3.30.70.270">
    <property type="match status" value="1"/>
</dbReference>
<name>A0AAD9DTF6_9TELE</name>
<reference evidence="2" key="1">
    <citation type="submission" date="2023-03" db="EMBL/GenBank/DDBJ databases">
        <title>Electrophorus voltai genome.</title>
        <authorList>
            <person name="Bian C."/>
        </authorList>
    </citation>
    <scope>NUCLEOTIDE SEQUENCE</scope>
    <source>
        <strain evidence="2">CB-2022</strain>
        <tissue evidence="2">Muscle</tissue>
    </source>
</reference>
<keyword evidence="3" id="KW-1185">Reference proteome</keyword>
<dbReference type="Proteomes" id="UP001239994">
    <property type="component" value="Unassembled WGS sequence"/>
</dbReference>
<gene>
    <name evidence="2" type="ORF">P4O66_001872</name>
</gene>
<accession>A0AAD9DTF6</accession>